<evidence type="ECO:0008006" key="5">
    <source>
        <dbReference type="Google" id="ProtNLM"/>
    </source>
</evidence>
<dbReference type="EMBL" id="BQNB010010609">
    <property type="protein sequence ID" value="GJS79592.1"/>
    <property type="molecule type" value="Genomic_DNA"/>
</dbReference>
<organism evidence="3 4">
    <name type="scientific">Tanacetum coccineum</name>
    <dbReference type="NCBI Taxonomy" id="301880"/>
    <lineage>
        <taxon>Eukaryota</taxon>
        <taxon>Viridiplantae</taxon>
        <taxon>Streptophyta</taxon>
        <taxon>Embryophyta</taxon>
        <taxon>Tracheophyta</taxon>
        <taxon>Spermatophyta</taxon>
        <taxon>Magnoliopsida</taxon>
        <taxon>eudicotyledons</taxon>
        <taxon>Gunneridae</taxon>
        <taxon>Pentapetalae</taxon>
        <taxon>asterids</taxon>
        <taxon>campanulids</taxon>
        <taxon>Asterales</taxon>
        <taxon>Asteraceae</taxon>
        <taxon>Asteroideae</taxon>
        <taxon>Anthemideae</taxon>
        <taxon>Anthemidinae</taxon>
        <taxon>Tanacetum</taxon>
    </lineage>
</organism>
<accession>A0ABQ4YPX1</accession>
<gene>
    <name evidence="3" type="ORF">Tco_0729473</name>
</gene>
<reference evidence="3" key="2">
    <citation type="submission" date="2022-01" db="EMBL/GenBank/DDBJ databases">
        <authorList>
            <person name="Yamashiro T."/>
            <person name="Shiraishi A."/>
            <person name="Satake H."/>
            <person name="Nakayama K."/>
        </authorList>
    </citation>
    <scope>NUCLEOTIDE SEQUENCE</scope>
</reference>
<keyword evidence="1" id="KW-0175">Coiled coil</keyword>
<name>A0ABQ4YPX1_9ASTR</name>
<proteinExistence type="predicted"/>
<protein>
    <recommendedName>
        <fullName evidence="5">Integrase, catalytic region, zinc finger, CCHC-type, peptidase aspartic, catalytic</fullName>
    </recommendedName>
</protein>
<feature type="compositionally biased region" description="Basic residues" evidence="2">
    <location>
        <begin position="346"/>
        <end position="357"/>
    </location>
</feature>
<feature type="coiled-coil region" evidence="1">
    <location>
        <begin position="249"/>
        <end position="310"/>
    </location>
</feature>
<evidence type="ECO:0000256" key="1">
    <source>
        <dbReference type="SAM" id="Coils"/>
    </source>
</evidence>
<dbReference type="Proteomes" id="UP001151760">
    <property type="component" value="Unassembled WGS sequence"/>
</dbReference>
<evidence type="ECO:0000256" key="2">
    <source>
        <dbReference type="SAM" id="MobiDB-lite"/>
    </source>
</evidence>
<evidence type="ECO:0000313" key="3">
    <source>
        <dbReference type="EMBL" id="GJS79592.1"/>
    </source>
</evidence>
<reference evidence="3" key="1">
    <citation type="journal article" date="2022" name="Int. J. Mol. Sci.">
        <title>Draft Genome of Tanacetum Coccineum: Genomic Comparison of Closely Related Tanacetum-Family Plants.</title>
        <authorList>
            <person name="Yamashiro T."/>
            <person name="Shiraishi A."/>
            <person name="Nakayama K."/>
            <person name="Satake H."/>
        </authorList>
    </citation>
    <scope>NUCLEOTIDE SEQUENCE</scope>
</reference>
<comment type="caution">
    <text evidence="3">The sequence shown here is derived from an EMBL/GenBank/DDBJ whole genome shotgun (WGS) entry which is preliminary data.</text>
</comment>
<feature type="region of interest" description="Disordered" evidence="2">
    <location>
        <begin position="346"/>
        <end position="391"/>
    </location>
</feature>
<keyword evidence="4" id="KW-1185">Reference proteome</keyword>
<sequence length="391" mass="45256">MLPEWGRFVTAVKLNKGLKDSNFDQLYSYLKQHETHANENKMMLEWSTEQRIVIMHGVLGQLVMKEYKHRGMPNRVKPRQVKGATTATGIMLFDKDVDEQPVQDLALNVDNVFQADDCDAYDSDVDDAPTAQTLFMANLSSADPVYDEVESMSHLSPHTPRNTVVNNLLNAELATYKEQVELYERRAMFELTEREQKIDEQLRCKGSSCVQTRCLEPDVSSFSNLRDDVRRPVVNNTEHHDHRARDFQISQLTEKVNGLQEQNELFRAENAKIKQHYKELNNREVHLVYLRHLKESVDTLREIVEEAKVERPLDRSLAFACRYTKHSQELLEYMFGTCPKVFHQQDKKHAHTPRKKQVTFEDQIATSSSNTHKHVEPMHTPEVTVPVAPST</sequence>
<evidence type="ECO:0000313" key="4">
    <source>
        <dbReference type="Proteomes" id="UP001151760"/>
    </source>
</evidence>